<keyword evidence="1" id="KW-0732">Signal</keyword>
<dbReference type="GO" id="GO:0016787">
    <property type="term" value="F:hydrolase activity"/>
    <property type="evidence" value="ECO:0007669"/>
    <property type="project" value="UniProtKB-KW"/>
</dbReference>
<reference evidence="3 4" key="1">
    <citation type="submission" date="2024-08" db="EMBL/GenBank/DDBJ databases">
        <authorList>
            <person name="Lu H."/>
        </authorList>
    </citation>
    <scope>NUCLEOTIDE SEQUENCE [LARGE SCALE GENOMIC DNA]</scope>
    <source>
        <strain evidence="3 4">DXS20W</strain>
    </source>
</reference>
<keyword evidence="3" id="KW-0378">Hydrolase</keyword>
<comment type="caution">
    <text evidence="3">The sequence shown here is derived from an EMBL/GenBank/DDBJ whole genome shotgun (WGS) entry which is preliminary data.</text>
</comment>
<protein>
    <submittedName>
        <fullName evidence="3">Alpha/beta fold hydrolase</fullName>
    </submittedName>
</protein>
<dbReference type="InterPro" id="IPR050266">
    <property type="entry name" value="AB_hydrolase_sf"/>
</dbReference>
<dbReference type="Proteomes" id="UP001606302">
    <property type="component" value="Unassembled WGS sequence"/>
</dbReference>
<dbReference type="PANTHER" id="PTHR43798:SF33">
    <property type="entry name" value="HYDROLASE, PUTATIVE (AFU_ORTHOLOGUE AFUA_2G14860)-RELATED"/>
    <property type="match status" value="1"/>
</dbReference>
<dbReference type="Pfam" id="PF12697">
    <property type="entry name" value="Abhydrolase_6"/>
    <property type="match status" value="1"/>
</dbReference>
<evidence type="ECO:0000313" key="3">
    <source>
        <dbReference type="EMBL" id="MFG6462867.1"/>
    </source>
</evidence>
<evidence type="ECO:0000313" key="4">
    <source>
        <dbReference type="Proteomes" id="UP001606302"/>
    </source>
</evidence>
<dbReference type="EMBL" id="JBIGHX010000004">
    <property type="protein sequence ID" value="MFG6462867.1"/>
    <property type="molecule type" value="Genomic_DNA"/>
</dbReference>
<dbReference type="Gene3D" id="3.40.50.1820">
    <property type="entry name" value="alpha/beta hydrolase"/>
    <property type="match status" value="1"/>
</dbReference>
<name>A0ABW7GLM4_9BURK</name>
<dbReference type="PRINTS" id="PR00111">
    <property type="entry name" value="ABHYDROLASE"/>
</dbReference>
<dbReference type="SUPFAM" id="SSF53474">
    <property type="entry name" value="alpha/beta-Hydrolases"/>
    <property type="match status" value="1"/>
</dbReference>
<evidence type="ECO:0000259" key="2">
    <source>
        <dbReference type="Pfam" id="PF12697"/>
    </source>
</evidence>
<accession>A0ABW7GLM4</accession>
<feature type="domain" description="AB hydrolase-1" evidence="2">
    <location>
        <begin position="38"/>
        <end position="244"/>
    </location>
</feature>
<dbReference type="InterPro" id="IPR000073">
    <property type="entry name" value="AB_hydrolase_1"/>
</dbReference>
<sequence>MLLNKTLPLLLACLLLPACASEAPPPEAATGPVVVLQAGLGDDSGVWQRVRAALPAGALTVVAPDRPGYGRTPATSAPRDPCTIAAEQHEWLARSGLKPPYLLVGHSIGGLYQYAFARLYPGEVKGLLLLEGTNPQHLARVKEKAPAIATMLRVVRLAMTGATAAEFDAQARCTDAWDAAPPLQLPVRVLARRDFRGLEQGAFEAVFRELQQDWLRRTGAARVELLPDTGHYLQKDQPAAVAQAIVEMAR</sequence>
<dbReference type="PANTHER" id="PTHR43798">
    <property type="entry name" value="MONOACYLGLYCEROL LIPASE"/>
    <property type="match status" value="1"/>
</dbReference>
<evidence type="ECO:0000256" key="1">
    <source>
        <dbReference type="SAM" id="SignalP"/>
    </source>
</evidence>
<organism evidence="3 4">
    <name type="scientific">Pelomonas lactea</name>
    <dbReference type="NCBI Taxonomy" id="3299030"/>
    <lineage>
        <taxon>Bacteria</taxon>
        <taxon>Pseudomonadati</taxon>
        <taxon>Pseudomonadota</taxon>
        <taxon>Betaproteobacteria</taxon>
        <taxon>Burkholderiales</taxon>
        <taxon>Sphaerotilaceae</taxon>
        <taxon>Roseateles</taxon>
    </lineage>
</organism>
<keyword evidence="4" id="KW-1185">Reference proteome</keyword>
<dbReference type="InterPro" id="IPR029058">
    <property type="entry name" value="AB_hydrolase_fold"/>
</dbReference>
<proteinExistence type="predicted"/>
<dbReference type="RefSeq" id="WP_394511718.1">
    <property type="nucleotide sequence ID" value="NZ_JBIGHX010000004.1"/>
</dbReference>
<gene>
    <name evidence="3" type="ORF">ACG04Q_14935</name>
</gene>
<feature type="signal peptide" evidence="1">
    <location>
        <begin position="1"/>
        <end position="20"/>
    </location>
</feature>
<feature type="chain" id="PRO_5047070757" evidence="1">
    <location>
        <begin position="21"/>
        <end position="250"/>
    </location>
</feature>